<dbReference type="SUPFAM" id="SSF53955">
    <property type="entry name" value="Lysozyme-like"/>
    <property type="match status" value="1"/>
</dbReference>
<dbReference type="InterPro" id="IPR009647">
    <property type="entry name" value="PBP_C"/>
</dbReference>
<dbReference type="GO" id="GO:0006508">
    <property type="term" value="P:proteolysis"/>
    <property type="evidence" value="ECO:0007669"/>
    <property type="project" value="UniProtKB-KW"/>
</dbReference>
<dbReference type="Gene3D" id="3.40.710.10">
    <property type="entry name" value="DD-peptidase/beta-lactamase superfamily"/>
    <property type="match status" value="1"/>
</dbReference>
<comment type="similarity">
    <text evidence="2">In the C-terminal section; belongs to the transpeptidase family.</text>
</comment>
<evidence type="ECO:0000259" key="15">
    <source>
        <dbReference type="Pfam" id="PF06832"/>
    </source>
</evidence>
<feature type="domain" description="Penicillin-binding protein transpeptidase" evidence="13">
    <location>
        <begin position="320"/>
        <end position="538"/>
    </location>
</feature>
<keyword evidence="4" id="KW-0121">Carboxypeptidase</keyword>
<gene>
    <name evidence="16" type="primary">pbpC</name>
    <name evidence="16" type="ORF">IPMB12_07340</name>
</gene>
<keyword evidence="17" id="KW-1185">Reference proteome</keyword>
<dbReference type="Gene3D" id="1.10.3810.10">
    <property type="entry name" value="Biosynthetic peptidoglycan transglycosylase-like"/>
    <property type="match status" value="1"/>
</dbReference>
<evidence type="ECO:0000256" key="2">
    <source>
        <dbReference type="ARBA" id="ARBA00007090"/>
    </source>
</evidence>
<comment type="catalytic activity">
    <reaction evidence="11">
        <text>[GlcNAc-(1-&gt;4)-Mur2Ac(oyl-L-Ala-gamma-D-Glu-L-Lys-D-Ala-D-Ala)](n)-di-trans,octa-cis-undecaprenyl diphosphate + beta-D-GlcNAc-(1-&gt;4)-Mur2Ac(oyl-L-Ala-gamma-D-Glu-L-Lys-D-Ala-D-Ala)-di-trans,octa-cis-undecaprenyl diphosphate = [GlcNAc-(1-&gt;4)-Mur2Ac(oyl-L-Ala-gamma-D-Glu-L-Lys-D-Ala-D-Ala)](n+1)-di-trans,octa-cis-undecaprenyl diphosphate + di-trans,octa-cis-undecaprenyl diphosphate + H(+)</text>
        <dbReference type="Rhea" id="RHEA:23708"/>
        <dbReference type="Rhea" id="RHEA-COMP:9602"/>
        <dbReference type="Rhea" id="RHEA-COMP:9603"/>
        <dbReference type="ChEBI" id="CHEBI:15378"/>
        <dbReference type="ChEBI" id="CHEBI:58405"/>
        <dbReference type="ChEBI" id="CHEBI:60033"/>
        <dbReference type="ChEBI" id="CHEBI:78435"/>
        <dbReference type="EC" id="2.4.99.28"/>
    </reaction>
</comment>
<evidence type="ECO:0000256" key="6">
    <source>
        <dbReference type="ARBA" id="ARBA00022676"/>
    </source>
</evidence>
<dbReference type="GO" id="GO:0009252">
    <property type="term" value="P:peptidoglycan biosynthetic process"/>
    <property type="evidence" value="ECO:0007669"/>
    <property type="project" value="UniProtKB-UniPathway"/>
</dbReference>
<sequence length="790" mass="89310">MIINLIRRLVRLIVYLQNVLVAFFLLAIIFVGIRLYPHPPLSEGLTFSTAYYDDKGELLRLTLAEDSRYRLWTKLEDISPDVINGIQLHEDQFFYYHPGFNPISLLRAVWVSYIGGGNKQGASTLTMQLARMHWKLNTRTISGKIIQIFRAIQLELMYSKHDILEAYLNYAPYGRNIESIGAASLIYFNKTPQNLTLPESLTLAVLPQSPTYRVNRQTGIVGEALTQARNRLFERWQSDYPVTDSMPALFNLPLILRQPEQLPFTAPHFINQIIESDKYTPNTDSHAVLTTLDSNLQTIIERQVAAFIERNSVRGMKNASVLLIDTQSTSVKALVGSADYFNVAISGQVNGTTAQRSPGSTLKPFIYALGFDQGILHPMTILKDVETDFGFYTPENFDRRFRGPISATEALIYSRNIPAVYVASKLKNPSLYDFLQQGHIDKLASEEHYGLSLVLGGGEISPQELGALYTMLANQGQWHPLRFTQTSELSAGEQLLTPQASFMTMDMLRQNIRRQDILSSKQANRLPVYWKTGTSWGFRDAWSVGIWGPYVLVVWMGNFDNSSNNAFVGADAAAPLFFNIIDSINAYYPNLREPKLAPITNLKRVDICLASGNLLTQWCQQKGTSWFIPGVSPITIDTIYRPVLIDNITGAVACPPYNKETSHIEVYEYWPSDLAKVFARAGIPKRPPPDISYCKSSAYLGERPRITSPLKNVVYQFRQDNHKNEQIFFTANADGDAKRLYWFINNSYLGQTEINNSLEWTPTESGVYKVIVTDDLGRTDSRQITVEFVK</sequence>
<evidence type="ECO:0000256" key="11">
    <source>
        <dbReference type="ARBA" id="ARBA00049902"/>
    </source>
</evidence>
<dbReference type="InterPro" id="IPR011815">
    <property type="entry name" value="PBP_1c"/>
</dbReference>
<protein>
    <recommendedName>
        <fullName evidence="10">peptidoglycan glycosyltransferase</fullName>
        <ecNumber evidence="10">2.4.99.28</ecNumber>
    </recommendedName>
</protein>
<accession>A0A6G9ICF8</accession>
<feature type="domain" description="Glycosyl transferase family 51" evidence="14">
    <location>
        <begin position="65"/>
        <end position="223"/>
    </location>
</feature>
<evidence type="ECO:0000313" key="17">
    <source>
        <dbReference type="Proteomes" id="UP000501168"/>
    </source>
</evidence>
<evidence type="ECO:0000256" key="1">
    <source>
        <dbReference type="ARBA" id="ARBA00004752"/>
    </source>
</evidence>
<keyword evidence="8" id="KW-0378">Hydrolase</keyword>
<proteinExistence type="inferred from homology"/>
<dbReference type="AlphaFoldDB" id="A0A6G9ICF8"/>
<comment type="pathway">
    <text evidence="1">Cell wall biogenesis; peptidoglycan biosynthesis.</text>
</comment>
<reference evidence="16 17" key="1">
    <citation type="submission" date="2020-03" db="EMBL/GenBank/DDBJ databases">
        <title>Complete genome sequence of Orbus sp. IPMB12 (BCRC 80908).</title>
        <authorList>
            <person name="Lo W.-S."/>
            <person name="Chang T.-H."/>
            <person name="Kuo C.-H."/>
        </authorList>
    </citation>
    <scope>NUCLEOTIDE SEQUENCE [LARGE SCALE GENOMIC DNA]</scope>
    <source>
        <strain evidence="16 17">IPMB12</strain>
    </source>
</reference>
<dbReference type="NCBIfam" id="TIGR02073">
    <property type="entry name" value="PBP_1c"/>
    <property type="match status" value="1"/>
</dbReference>
<feature type="transmembrane region" description="Helical" evidence="12">
    <location>
        <begin position="12"/>
        <end position="36"/>
    </location>
</feature>
<keyword evidence="12" id="KW-0472">Membrane</keyword>
<keyword evidence="7" id="KW-0808">Transferase</keyword>
<dbReference type="InterPro" id="IPR023346">
    <property type="entry name" value="Lysozyme-like_dom_sf"/>
</dbReference>
<evidence type="ECO:0000256" key="3">
    <source>
        <dbReference type="ARBA" id="ARBA00007739"/>
    </source>
</evidence>
<keyword evidence="6" id="KW-0328">Glycosyltransferase</keyword>
<evidence type="ECO:0000256" key="7">
    <source>
        <dbReference type="ARBA" id="ARBA00022679"/>
    </source>
</evidence>
<dbReference type="PANTHER" id="PTHR32282">
    <property type="entry name" value="BINDING PROTEIN TRANSPEPTIDASE, PUTATIVE-RELATED"/>
    <property type="match status" value="1"/>
</dbReference>
<dbReference type="InterPro" id="IPR012338">
    <property type="entry name" value="Beta-lactam/transpept-like"/>
</dbReference>
<dbReference type="GO" id="GO:0030288">
    <property type="term" value="C:outer membrane-bounded periplasmic space"/>
    <property type="evidence" value="ECO:0007669"/>
    <property type="project" value="TreeGrafter"/>
</dbReference>
<dbReference type="GO" id="GO:0008955">
    <property type="term" value="F:peptidoglycan glycosyltransferase activity"/>
    <property type="evidence" value="ECO:0007669"/>
    <property type="project" value="UniProtKB-EC"/>
</dbReference>
<dbReference type="Pfam" id="PF06832">
    <property type="entry name" value="BiPBP_C"/>
    <property type="match status" value="1"/>
</dbReference>
<dbReference type="InterPro" id="IPR001264">
    <property type="entry name" value="Glyco_trans_51"/>
</dbReference>
<dbReference type="Proteomes" id="UP000501168">
    <property type="component" value="Chromosome"/>
</dbReference>
<dbReference type="SUPFAM" id="SSF56601">
    <property type="entry name" value="beta-lactamase/transpeptidase-like"/>
    <property type="match status" value="1"/>
</dbReference>
<dbReference type="InterPro" id="IPR050396">
    <property type="entry name" value="Glycosyltr_51/Transpeptidase"/>
</dbReference>
<dbReference type="Pfam" id="PF00912">
    <property type="entry name" value="Transgly"/>
    <property type="match status" value="1"/>
</dbReference>
<dbReference type="UniPathway" id="UPA00219"/>
<dbReference type="PANTHER" id="PTHR32282:SF15">
    <property type="entry name" value="PENICILLIN-BINDING PROTEIN 1C"/>
    <property type="match status" value="1"/>
</dbReference>
<dbReference type="InterPro" id="IPR001460">
    <property type="entry name" value="PCN-bd_Tpept"/>
</dbReference>
<keyword evidence="9" id="KW-0511">Multifunctional enzyme</keyword>
<dbReference type="GO" id="GO:0008658">
    <property type="term" value="F:penicillin binding"/>
    <property type="evidence" value="ECO:0007669"/>
    <property type="project" value="InterPro"/>
</dbReference>
<evidence type="ECO:0000256" key="10">
    <source>
        <dbReference type="ARBA" id="ARBA00044770"/>
    </source>
</evidence>
<keyword evidence="12" id="KW-1133">Transmembrane helix</keyword>
<evidence type="ECO:0000259" key="13">
    <source>
        <dbReference type="Pfam" id="PF00905"/>
    </source>
</evidence>
<name>A0A6G9ICF8_9GAMM</name>
<evidence type="ECO:0000256" key="5">
    <source>
        <dbReference type="ARBA" id="ARBA00022670"/>
    </source>
</evidence>
<organism evidence="16 17">
    <name type="scientific">Zophobihabitans entericus</name>
    <dbReference type="NCBI Taxonomy" id="1635327"/>
    <lineage>
        <taxon>Bacteria</taxon>
        <taxon>Pseudomonadati</taxon>
        <taxon>Pseudomonadota</taxon>
        <taxon>Gammaproteobacteria</taxon>
        <taxon>Orbales</taxon>
        <taxon>Orbaceae</taxon>
        <taxon>Zophobihabitans</taxon>
    </lineage>
</organism>
<dbReference type="GO" id="GO:0004180">
    <property type="term" value="F:carboxypeptidase activity"/>
    <property type="evidence" value="ECO:0007669"/>
    <property type="project" value="UniProtKB-KW"/>
</dbReference>
<comment type="similarity">
    <text evidence="3">In the N-terminal section; belongs to the glycosyltransferase 51 family.</text>
</comment>
<keyword evidence="12" id="KW-0812">Transmembrane</keyword>
<evidence type="ECO:0000313" key="16">
    <source>
        <dbReference type="EMBL" id="QIQ21512.1"/>
    </source>
</evidence>
<dbReference type="InParanoid" id="A0A6G9ICF8"/>
<dbReference type="InterPro" id="IPR036950">
    <property type="entry name" value="PBP_transglycosylase"/>
</dbReference>
<dbReference type="KEGG" id="orb:IPMB12_07340"/>
<evidence type="ECO:0000256" key="9">
    <source>
        <dbReference type="ARBA" id="ARBA00023268"/>
    </source>
</evidence>
<evidence type="ECO:0000256" key="4">
    <source>
        <dbReference type="ARBA" id="ARBA00022645"/>
    </source>
</evidence>
<evidence type="ECO:0000259" key="14">
    <source>
        <dbReference type="Pfam" id="PF00912"/>
    </source>
</evidence>
<dbReference type="EC" id="2.4.99.28" evidence="10"/>
<dbReference type="EMBL" id="CP050253">
    <property type="protein sequence ID" value="QIQ21512.1"/>
    <property type="molecule type" value="Genomic_DNA"/>
</dbReference>
<keyword evidence="5" id="KW-0645">Protease</keyword>
<dbReference type="Pfam" id="PF00905">
    <property type="entry name" value="Transpeptidase"/>
    <property type="match status" value="1"/>
</dbReference>
<feature type="domain" description="Penicillin-binding C-terminal" evidence="15">
    <location>
        <begin position="701"/>
        <end position="783"/>
    </location>
</feature>
<evidence type="ECO:0000256" key="12">
    <source>
        <dbReference type="SAM" id="Phobius"/>
    </source>
</evidence>
<dbReference type="RefSeq" id="WP_166916399.1">
    <property type="nucleotide sequence ID" value="NZ_CP050253.1"/>
</dbReference>
<evidence type="ECO:0000256" key="8">
    <source>
        <dbReference type="ARBA" id="ARBA00022801"/>
    </source>
</evidence>